<keyword evidence="2" id="KW-0732">Signal</keyword>
<dbReference type="AlphaFoldDB" id="A0A0B6ZKC6"/>
<feature type="compositionally biased region" description="Basic and acidic residues" evidence="1">
    <location>
        <begin position="139"/>
        <end position="155"/>
    </location>
</feature>
<proteinExistence type="predicted"/>
<evidence type="ECO:0000256" key="1">
    <source>
        <dbReference type="SAM" id="MobiDB-lite"/>
    </source>
</evidence>
<dbReference type="EMBL" id="HACG01022007">
    <property type="protein sequence ID" value="CEK68872.1"/>
    <property type="molecule type" value="Transcribed_RNA"/>
</dbReference>
<name>A0A0B6ZKC6_9EUPU</name>
<reference evidence="3" key="1">
    <citation type="submission" date="2014-12" db="EMBL/GenBank/DDBJ databases">
        <title>Insight into the proteome of Arion vulgaris.</title>
        <authorList>
            <person name="Aradska J."/>
            <person name="Bulat T."/>
            <person name="Smidak R."/>
            <person name="Sarate P."/>
            <person name="Gangsoo J."/>
            <person name="Sialana F."/>
            <person name="Bilban M."/>
            <person name="Lubec G."/>
        </authorList>
    </citation>
    <scope>NUCLEOTIDE SEQUENCE</scope>
    <source>
        <tissue evidence="3">Skin</tissue>
    </source>
</reference>
<feature type="signal peptide" evidence="2">
    <location>
        <begin position="1"/>
        <end position="31"/>
    </location>
</feature>
<organism evidence="3">
    <name type="scientific">Arion vulgaris</name>
    <dbReference type="NCBI Taxonomy" id="1028688"/>
    <lineage>
        <taxon>Eukaryota</taxon>
        <taxon>Metazoa</taxon>
        <taxon>Spiralia</taxon>
        <taxon>Lophotrochozoa</taxon>
        <taxon>Mollusca</taxon>
        <taxon>Gastropoda</taxon>
        <taxon>Heterobranchia</taxon>
        <taxon>Euthyneura</taxon>
        <taxon>Panpulmonata</taxon>
        <taxon>Eupulmonata</taxon>
        <taxon>Stylommatophora</taxon>
        <taxon>Helicina</taxon>
        <taxon>Arionoidea</taxon>
        <taxon>Arionidae</taxon>
        <taxon>Arion</taxon>
    </lineage>
</organism>
<accession>A0A0B6ZKC6</accession>
<sequence length="200" mass="23082">MHCLHFKSTMKKSVHILLALIVLLQLTTGYASEDIAKNSKDMSGSRNKRGSYNMLRLGRGMHMLRLGKRDKSSENDSESSNITNDDTGYDADVNYIRNEIDDENEKTLLENKAYQSYLLSLLNPDELLLPNLDFNNKEQVDNEERRLEDDTRQPSDEDDDTYDISNINGYSNEDVKRSLSMLRLGKRQLPMLRLGKRNMN</sequence>
<evidence type="ECO:0000256" key="2">
    <source>
        <dbReference type="SAM" id="SignalP"/>
    </source>
</evidence>
<gene>
    <name evidence="3" type="primary">ORF68042</name>
</gene>
<feature type="region of interest" description="Disordered" evidence="1">
    <location>
        <begin position="66"/>
        <end position="88"/>
    </location>
</feature>
<feature type="region of interest" description="Disordered" evidence="1">
    <location>
        <begin position="139"/>
        <end position="169"/>
    </location>
</feature>
<protein>
    <submittedName>
        <fullName evidence="3">Uncharacterized protein</fullName>
    </submittedName>
</protein>
<feature type="chain" id="PRO_5002126995" evidence="2">
    <location>
        <begin position="32"/>
        <end position="200"/>
    </location>
</feature>
<feature type="non-terminal residue" evidence="3">
    <location>
        <position position="200"/>
    </location>
</feature>
<evidence type="ECO:0000313" key="3">
    <source>
        <dbReference type="EMBL" id="CEK68872.1"/>
    </source>
</evidence>